<keyword evidence="1" id="KW-0812">Transmembrane</keyword>
<evidence type="ECO:0000313" key="2">
    <source>
        <dbReference type="EMBL" id="AFO52087.1"/>
    </source>
</evidence>
<dbReference type="EMBL" id="CP003731">
    <property type="protein sequence ID" value="AFO52087.1"/>
    <property type="molecule type" value="Genomic_DNA"/>
</dbReference>
<dbReference type="PROSITE" id="PS51257">
    <property type="entry name" value="PROKAR_LIPOPROTEIN"/>
    <property type="match status" value="1"/>
</dbReference>
<keyword evidence="1" id="KW-1133">Transmembrane helix</keyword>
<dbReference type="Proteomes" id="UP000006502">
    <property type="component" value="Chromosome"/>
</dbReference>
<dbReference type="AlphaFoldDB" id="I7C6F4"/>
<dbReference type="HOGENOM" id="CLU_1516267_0_0_14"/>
<organism evidence="2 3">
    <name type="scientific">Mycoplasma haematolamae (strain Purdue)</name>
    <dbReference type="NCBI Taxonomy" id="1212765"/>
    <lineage>
        <taxon>Bacteria</taxon>
        <taxon>Bacillati</taxon>
        <taxon>Mycoplasmatota</taxon>
        <taxon>Mollicutes</taxon>
        <taxon>Mycoplasmataceae</taxon>
        <taxon>Mycoplasma</taxon>
    </lineage>
</organism>
<sequence>MNTFAKAGLYVFSGALFTSAGIACTYFLVQKKLGLENVSGAGEKEQHKFSSFDAENGTISGFLTFSLKKNYKSGETFFSIDFLEKKLYLLQKEFINPNSNKFFAVEVDNIEFDGLAWLLRDVNQLIRKRSSEESAENIEIVALNDVFSDLKEELKLVLKDETFRSISTIISRLMPPK</sequence>
<proteinExistence type="predicted"/>
<gene>
    <name evidence="2" type="ordered locus">MHLP_02535</name>
</gene>
<accession>I7C6F4</accession>
<keyword evidence="3" id="KW-1185">Reference proteome</keyword>
<protein>
    <recommendedName>
        <fullName evidence="4">Lipoprotein</fullName>
    </recommendedName>
</protein>
<evidence type="ECO:0000313" key="3">
    <source>
        <dbReference type="Proteomes" id="UP000006502"/>
    </source>
</evidence>
<keyword evidence="1" id="KW-0472">Membrane</keyword>
<dbReference type="STRING" id="1212765.MHLP_02535"/>
<dbReference type="PATRIC" id="fig|1212765.3.peg.573"/>
<name>I7C6F4_MYCHA</name>
<evidence type="ECO:0000256" key="1">
    <source>
        <dbReference type="SAM" id="Phobius"/>
    </source>
</evidence>
<evidence type="ECO:0008006" key="4">
    <source>
        <dbReference type="Google" id="ProtNLM"/>
    </source>
</evidence>
<reference evidence="3" key="2">
    <citation type="submission" date="2012-07" db="EMBL/GenBank/DDBJ databases">
        <title>Complete genome sequence of 'Candidatus Mycoplasma haemolamae'.</title>
        <authorList>
            <person name="Guimaraes A.M.S."/>
            <person name="Toth B."/>
            <person name="Santos A.P."/>
            <person name="Nascimento N.C."/>
            <person name="Sojka J.E."/>
            <person name="Messick J.B."/>
        </authorList>
    </citation>
    <scope>NUCLEOTIDE SEQUENCE [LARGE SCALE GENOMIC DNA]</scope>
    <source>
        <strain evidence="3">Purdue</strain>
    </source>
</reference>
<dbReference type="KEGG" id="mhl:MHLP_02535"/>
<reference evidence="2 3" key="1">
    <citation type="journal article" date="2012" name="J. Bacteriol.">
        <title>Genome Sequence of "Candidatus Mycoplasma haemolamae" Strain Purdue, a Red Blood Cell Pathogen of Alpacas (Vicugna pacos) and Llamas (Lama glama).</title>
        <authorList>
            <person name="Guimaraes A.M."/>
            <person name="Toth B."/>
            <person name="Santos A.P."/>
            <person name="do Nascimento N.C."/>
            <person name="Kritchevsky J.E."/>
            <person name="Messick J.B."/>
        </authorList>
    </citation>
    <scope>NUCLEOTIDE SEQUENCE [LARGE SCALE GENOMIC DNA]</scope>
    <source>
        <strain evidence="2 3">Purdue</strain>
    </source>
</reference>
<feature type="transmembrane region" description="Helical" evidence="1">
    <location>
        <begin position="7"/>
        <end position="29"/>
    </location>
</feature>